<gene>
    <name evidence="1" type="ORF">AVDCRST_MAG30-551</name>
</gene>
<dbReference type="SUPFAM" id="SSF53335">
    <property type="entry name" value="S-adenosyl-L-methionine-dependent methyltransferases"/>
    <property type="match status" value="1"/>
</dbReference>
<sequence>MDYDVELDDRPGTGQQEEALVVTWGDGRSERMRLHEYGRVYAIPGLYEEVVQRRLECLSPSTLAEALVAEVSRRGEDPAALAALDLGAGNGVVGEELRAQGVRGTLVGMDAEPAAGPAAERDRPGLYAEYLTGDLAELDLAAVVERHGLTALVGAGALGLGHVSAEGFDRAWRTFPAGAWLAVTVSGDVLDPSNGDLAEYVAQLREGAHGTEVVQVRPFRHRLRMSGEPIEYHVLVARRTG</sequence>
<accession>A0A6J4RM21</accession>
<name>A0A6J4RM21_9ACTN</name>
<proteinExistence type="predicted"/>
<protein>
    <recommendedName>
        <fullName evidence="2">Methyltransferase type 11 domain-containing protein</fullName>
    </recommendedName>
</protein>
<dbReference type="AlphaFoldDB" id="A0A6J4RM21"/>
<dbReference type="Gene3D" id="3.40.50.150">
    <property type="entry name" value="Vaccinia Virus protein VP39"/>
    <property type="match status" value="1"/>
</dbReference>
<reference evidence="1" key="1">
    <citation type="submission" date="2020-02" db="EMBL/GenBank/DDBJ databases">
        <authorList>
            <person name="Meier V. D."/>
        </authorList>
    </citation>
    <scope>NUCLEOTIDE SEQUENCE</scope>
    <source>
        <strain evidence="1">AVDCRST_MAG30</strain>
    </source>
</reference>
<evidence type="ECO:0008006" key="2">
    <source>
        <dbReference type="Google" id="ProtNLM"/>
    </source>
</evidence>
<dbReference type="InterPro" id="IPR029063">
    <property type="entry name" value="SAM-dependent_MTases_sf"/>
</dbReference>
<organism evidence="1">
    <name type="scientific">uncultured Solirubrobacteraceae bacterium</name>
    <dbReference type="NCBI Taxonomy" id="1162706"/>
    <lineage>
        <taxon>Bacteria</taxon>
        <taxon>Bacillati</taxon>
        <taxon>Actinomycetota</taxon>
        <taxon>Thermoleophilia</taxon>
        <taxon>Solirubrobacterales</taxon>
        <taxon>Solirubrobacteraceae</taxon>
        <taxon>environmental samples</taxon>
    </lineage>
</organism>
<evidence type="ECO:0000313" key="1">
    <source>
        <dbReference type="EMBL" id="CAA9477249.1"/>
    </source>
</evidence>
<dbReference type="EMBL" id="CADCVS010000091">
    <property type="protein sequence ID" value="CAA9477249.1"/>
    <property type="molecule type" value="Genomic_DNA"/>
</dbReference>